<proteinExistence type="predicted"/>
<evidence type="ECO:0000313" key="2">
    <source>
        <dbReference type="Proteomes" id="UP001149400"/>
    </source>
</evidence>
<protein>
    <submittedName>
        <fullName evidence="1">Uncharacterized protein</fullName>
    </submittedName>
</protein>
<organism evidence="1 2">
    <name type="scientific">Enterovibrio gelatinilyticus</name>
    <dbReference type="NCBI Taxonomy" id="2899819"/>
    <lineage>
        <taxon>Bacteria</taxon>
        <taxon>Pseudomonadati</taxon>
        <taxon>Pseudomonadota</taxon>
        <taxon>Gammaproteobacteria</taxon>
        <taxon>Vibrionales</taxon>
        <taxon>Vibrionaceae</taxon>
        <taxon>Enterovibrio</taxon>
    </lineage>
</organism>
<evidence type="ECO:0000313" key="1">
    <source>
        <dbReference type="EMBL" id="MDD1796270.1"/>
    </source>
</evidence>
<reference evidence="1" key="1">
    <citation type="submission" date="2021-12" db="EMBL/GenBank/DDBJ databases">
        <title>Enterovibrio ZSDZ35 sp. nov. and Enterovibrio ZSDZ42 sp. nov., isolated from coastal seawater in Qingdao.</title>
        <authorList>
            <person name="Zhang P."/>
        </authorList>
    </citation>
    <scope>NUCLEOTIDE SEQUENCE</scope>
    <source>
        <strain evidence="1">ZSDZ42</strain>
    </source>
</reference>
<comment type="caution">
    <text evidence="1">The sequence shown here is derived from an EMBL/GenBank/DDBJ whole genome shotgun (WGS) entry which is preliminary data.</text>
</comment>
<accession>A0ABT5R8W5</accession>
<dbReference type="RefSeq" id="WP_274167024.1">
    <property type="nucleotide sequence ID" value="NZ_JAJUBC010000049.1"/>
</dbReference>
<gene>
    <name evidence="1" type="ORF">LRP50_24425</name>
</gene>
<name>A0ABT5R8W5_9GAMM</name>
<dbReference type="Proteomes" id="UP001149400">
    <property type="component" value="Unassembled WGS sequence"/>
</dbReference>
<sequence length="147" mass="16912">MFYVLYFSTESRLDEVKEFLSKTLPDSKLSSESGSELSICDDSFTLRVTTDGHNLSFAREDYGCDFNYCFWFEIFTNNIKWSTKLIVITNNLLTNIANELVLESNGEKPFIFHDSSGVFIDPNLGGKESFPFGLISKEWKEKKLSRE</sequence>
<keyword evidence="2" id="KW-1185">Reference proteome</keyword>
<dbReference type="EMBL" id="JAJUBC010000049">
    <property type="protein sequence ID" value="MDD1796270.1"/>
    <property type="molecule type" value="Genomic_DNA"/>
</dbReference>